<keyword evidence="1" id="KW-1133">Transmembrane helix</keyword>
<name>A0A2M7TIA4_UNCKA</name>
<dbReference type="AlphaFoldDB" id="A0A2M7TIA4"/>
<sequence>MEIKKIKSFFKVLLITIVVTRLWSISLFYLFGNNSEIINRIINDSFHHYQVGILLIIVGYLFRKSFKSKIIIPVGLGIFLEEWPVFLNDLGLKTNDLYHSKIDFISIFVSVIFIYFLLLVLIKYRKNG</sequence>
<feature type="transmembrane region" description="Helical" evidence="1">
    <location>
        <begin position="46"/>
        <end position="63"/>
    </location>
</feature>
<evidence type="ECO:0000313" key="2">
    <source>
        <dbReference type="EMBL" id="PIZ46055.1"/>
    </source>
</evidence>
<gene>
    <name evidence="2" type="ORF">COY32_04140</name>
</gene>
<evidence type="ECO:0000313" key="3">
    <source>
        <dbReference type="Proteomes" id="UP000228920"/>
    </source>
</evidence>
<keyword evidence="1" id="KW-0472">Membrane</keyword>
<feature type="transmembrane region" description="Helical" evidence="1">
    <location>
        <begin position="12"/>
        <end position="31"/>
    </location>
</feature>
<organism evidence="2 3">
    <name type="scientific">candidate division WWE3 bacterium CG_4_10_14_0_2_um_filter_41_14</name>
    <dbReference type="NCBI Taxonomy" id="1975072"/>
    <lineage>
        <taxon>Bacteria</taxon>
        <taxon>Katanobacteria</taxon>
    </lineage>
</organism>
<reference evidence="3" key="1">
    <citation type="submission" date="2017-09" db="EMBL/GenBank/DDBJ databases">
        <title>Depth-based differentiation of microbial function through sediment-hosted aquifers and enrichment of novel symbionts in the deep terrestrial subsurface.</title>
        <authorList>
            <person name="Probst A.J."/>
            <person name="Ladd B."/>
            <person name="Jarett J.K."/>
            <person name="Geller-Mcgrath D.E."/>
            <person name="Sieber C.M.K."/>
            <person name="Emerson J.B."/>
            <person name="Anantharaman K."/>
            <person name="Thomas B.C."/>
            <person name="Malmstrom R."/>
            <person name="Stieglmeier M."/>
            <person name="Klingl A."/>
            <person name="Woyke T."/>
            <person name="Ryan C.M."/>
            <person name="Banfield J.F."/>
        </authorList>
    </citation>
    <scope>NUCLEOTIDE SEQUENCE [LARGE SCALE GENOMIC DNA]</scope>
</reference>
<dbReference type="EMBL" id="PFNL01000114">
    <property type="protein sequence ID" value="PIZ46055.1"/>
    <property type="molecule type" value="Genomic_DNA"/>
</dbReference>
<protein>
    <submittedName>
        <fullName evidence="2">Uncharacterized protein</fullName>
    </submittedName>
</protein>
<feature type="transmembrane region" description="Helical" evidence="1">
    <location>
        <begin position="70"/>
        <end position="87"/>
    </location>
</feature>
<feature type="transmembrane region" description="Helical" evidence="1">
    <location>
        <begin position="102"/>
        <end position="122"/>
    </location>
</feature>
<comment type="caution">
    <text evidence="2">The sequence shown here is derived from an EMBL/GenBank/DDBJ whole genome shotgun (WGS) entry which is preliminary data.</text>
</comment>
<dbReference type="Proteomes" id="UP000228920">
    <property type="component" value="Unassembled WGS sequence"/>
</dbReference>
<proteinExistence type="predicted"/>
<keyword evidence="1" id="KW-0812">Transmembrane</keyword>
<accession>A0A2M7TIA4</accession>
<evidence type="ECO:0000256" key="1">
    <source>
        <dbReference type="SAM" id="Phobius"/>
    </source>
</evidence>